<feature type="compositionally biased region" description="Low complexity" evidence="9">
    <location>
        <begin position="403"/>
        <end position="422"/>
    </location>
</feature>
<comment type="caution">
    <text evidence="11">The sequence shown here is derived from an EMBL/GenBank/DDBJ whole genome shotgun (WGS) entry which is preliminary data.</text>
</comment>
<keyword evidence="5" id="KW-0862">Zinc</keyword>
<dbReference type="Gene3D" id="1.10.472.170">
    <property type="match status" value="1"/>
</dbReference>
<feature type="region of interest" description="Disordered" evidence="9">
    <location>
        <begin position="508"/>
        <end position="553"/>
    </location>
</feature>
<dbReference type="GO" id="GO:0008270">
    <property type="term" value="F:zinc ion binding"/>
    <property type="evidence" value="ECO:0007669"/>
    <property type="project" value="UniProtKB-KW"/>
</dbReference>
<organism evidence="11 12">
    <name type="scientific">Cyclocybe aegerita</name>
    <name type="common">Black poplar mushroom</name>
    <name type="synonym">Agrocybe aegerita</name>
    <dbReference type="NCBI Taxonomy" id="1973307"/>
    <lineage>
        <taxon>Eukaryota</taxon>
        <taxon>Fungi</taxon>
        <taxon>Dikarya</taxon>
        <taxon>Basidiomycota</taxon>
        <taxon>Agaricomycotina</taxon>
        <taxon>Agaricomycetes</taxon>
        <taxon>Agaricomycetidae</taxon>
        <taxon>Agaricales</taxon>
        <taxon>Agaricineae</taxon>
        <taxon>Bolbitiaceae</taxon>
        <taxon>Cyclocybe</taxon>
    </lineage>
</organism>
<keyword evidence="12" id="KW-1185">Reference proteome</keyword>
<feature type="compositionally biased region" description="Acidic residues" evidence="9">
    <location>
        <begin position="617"/>
        <end position="631"/>
    </location>
</feature>
<feature type="compositionally biased region" description="Acidic residues" evidence="9">
    <location>
        <begin position="508"/>
        <end position="520"/>
    </location>
</feature>
<keyword evidence="8" id="KW-0539">Nucleus</keyword>
<evidence type="ECO:0000256" key="6">
    <source>
        <dbReference type="ARBA" id="ARBA00023015"/>
    </source>
</evidence>
<proteinExistence type="inferred from homology"/>
<evidence type="ECO:0000259" key="10">
    <source>
        <dbReference type="Pfam" id="PF00382"/>
    </source>
</evidence>
<accession>A0A8S0WD22</accession>
<feature type="region of interest" description="Disordered" evidence="9">
    <location>
        <begin position="607"/>
        <end position="646"/>
    </location>
</feature>
<sequence length="646" mass="70458">MACIHCGAATIWDDSVSSAVCTVCGSLADPTQSVLTSALYAPRDDIETSLWDPAAPTTLKSVRSGNNWDLAGQGKESRDRKNAVAMSEFIKSLAVSLNAPGLSPRAITLFTQMRAATSFRWGNKSRAVAAACLAIALREANRPDSLHDLASILQVPPTSVSRSFTSITTTLGLSLTLVDPTVHIPTLQAHLSSLLAPHQKESTLPVSLINTIRPLSLHSVSSTMTSLSHLLARLSPQHDLLRLPVPPTACAFFLLALEAEARAALNPLGDLAAALGARCHAAKSVVMSRYKTLQDEIAGWVEAVPWLDKYEGKDKGKNGKAKVAKRVVVARGIKDVIKFQEEVWQKHSVKRPRLELDVSEEEGENEHNNEEGSVKPLEVSTEPPRKRQKLNNALSQATRFLLDPLNTPLSTPSPRPSTHSKPAQPSTLSLATYILSTPSLLSSLSSSFSSYPTYMPMPTRLQLLALDRGGSSPSRIPDEDLFAEGELDGLVRSEEEVGLLRRVFGWEEGDGDAECGDEEPGEKKRKRKRKRKGGEPGQDGAVDEGVVKGEQARKRSKRLNLEALHQFFSKDCVDDNTNTGVDATDTDRNDFDLDLDANIQLIGLEEIVGSAEPFLDNNDDDDIEDDDDDNPNEGYPDQRYEEERPP</sequence>
<evidence type="ECO:0000256" key="7">
    <source>
        <dbReference type="ARBA" id="ARBA00023163"/>
    </source>
</evidence>
<keyword evidence="4" id="KW-0863">Zinc-finger</keyword>
<dbReference type="InterPro" id="IPR013150">
    <property type="entry name" value="TFIIB_cyclin"/>
</dbReference>
<evidence type="ECO:0000256" key="5">
    <source>
        <dbReference type="ARBA" id="ARBA00022833"/>
    </source>
</evidence>
<dbReference type="Pfam" id="PF00382">
    <property type="entry name" value="TFIIB"/>
    <property type="match status" value="1"/>
</dbReference>
<evidence type="ECO:0000256" key="1">
    <source>
        <dbReference type="ARBA" id="ARBA00004123"/>
    </source>
</evidence>
<dbReference type="GO" id="GO:0000995">
    <property type="term" value="F:RNA polymerase III general transcription initiation factor activity"/>
    <property type="evidence" value="ECO:0007669"/>
    <property type="project" value="TreeGrafter"/>
</dbReference>
<dbReference type="EMBL" id="CACVBS010000048">
    <property type="protein sequence ID" value="CAA7265430.1"/>
    <property type="molecule type" value="Genomic_DNA"/>
</dbReference>
<feature type="compositionally biased region" description="Basic and acidic residues" evidence="9">
    <location>
        <begin position="636"/>
        <end position="646"/>
    </location>
</feature>
<dbReference type="InterPro" id="IPR036915">
    <property type="entry name" value="Cyclin-like_sf"/>
</dbReference>
<dbReference type="GO" id="GO:0070897">
    <property type="term" value="P:transcription preinitiation complex assembly"/>
    <property type="evidence" value="ECO:0007669"/>
    <property type="project" value="InterPro"/>
</dbReference>
<dbReference type="PANTHER" id="PTHR11618:SF4">
    <property type="entry name" value="TRANSCRIPTION FACTOR IIIB 90 KDA SUBUNIT"/>
    <property type="match status" value="1"/>
</dbReference>
<dbReference type="SUPFAM" id="SSF47954">
    <property type="entry name" value="Cyclin-like"/>
    <property type="match status" value="1"/>
</dbReference>
<feature type="compositionally biased region" description="Basic residues" evidence="9">
    <location>
        <begin position="523"/>
        <end position="532"/>
    </location>
</feature>
<dbReference type="GO" id="GO:0001006">
    <property type="term" value="F:RNA polymerase III type 3 promoter sequence-specific DNA binding"/>
    <property type="evidence" value="ECO:0007669"/>
    <property type="project" value="TreeGrafter"/>
</dbReference>
<comment type="similarity">
    <text evidence="2">Belongs to the TFIIB family.</text>
</comment>
<protein>
    <recommendedName>
        <fullName evidence="10">Transcription factor TFIIB cyclin-like domain-containing protein</fullName>
    </recommendedName>
</protein>
<dbReference type="GO" id="GO:0000126">
    <property type="term" value="C:transcription factor TFIIIB complex"/>
    <property type="evidence" value="ECO:0007669"/>
    <property type="project" value="TreeGrafter"/>
</dbReference>
<dbReference type="AlphaFoldDB" id="A0A8S0WD22"/>
<dbReference type="GO" id="GO:0005634">
    <property type="term" value="C:nucleus"/>
    <property type="evidence" value="ECO:0007669"/>
    <property type="project" value="UniProtKB-SubCell"/>
</dbReference>
<keyword evidence="3" id="KW-0479">Metal-binding</keyword>
<comment type="subcellular location">
    <subcellularLocation>
        <location evidence="1">Nucleus</location>
    </subcellularLocation>
</comment>
<gene>
    <name evidence="11" type="ORF">AAE3_LOCUS7683</name>
</gene>
<keyword evidence="7" id="KW-0804">Transcription</keyword>
<feature type="region of interest" description="Disordered" evidence="9">
    <location>
        <begin position="403"/>
        <end position="425"/>
    </location>
</feature>
<reference evidence="11 12" key="1">
    <citation type="submission" date="2020-01" db="EMBL/GenBank/DDBJ databases">
        <authorList>
            <person name="Gupta K D."/>
        </authorList>
    </citation>
    <scope>NUCLEOTIDE SEQUENCE [LARGE SCALE GENOMIC DNA]</scope>
</reference>
<dbReference type="GO" id="GO:0017025">
    <property type="term" value="F:TBP-class protein binding"/>
    <property type="evidence" value="ECO:0007669"/>
    <property type="project" value="InterPro"/>
</dbReference>
<dbReference type="PANTHER" id="PTHR11618">
    <property type="entry name" value="TRANSCRIPTION INITIATION FACTOR IIB-RELATED"/>
    <property type="match status" value="1"/>
</dbReference>
<keyword evidence="6" id="KW-0805">Transcription regulation</keyword>
<evidence type="ECO:0000313" key="12">
    <source>
        <dbReference type="Proteomes" id="UP000467700"/>
    </source>
</evidence>
<evidence type="ECO:0000256" key="2">
    <source>
        <dbReference type="ARBA" id="ARBA00010857"/>
    </source>
</evidence>
<feature type="domain" description="Transcription factor TFIIB cyclin-like" evidence="10">
    <location>
        <begin position="84"/>
        <end position="167"/>
    </location>
</feature>
<dbReference type="Proteomes" id="UP000467700">
    <property type="component" value="Unassembled WGS sequence"/>
</dbReference>
<name>A0A8S0WD22_CYCAE</name>
<feature type="region of interest" description="Disordered" evidence="9">
    <location>
        <begin position="355"/>
        <end position="386"/>
    </location>
</feature>
<evidence type="ECO:0000256" key="8">
    <source>
        <dbReference type="ARBA" id="ARBA00023242"/>
    </source>
</evidence>
<evidence type="ECO:0000256" key="3">
    <source>
        <dbReference type="ARBA" id="ARBA00022723"/>
    </source>
</evidence>
<dbReference type="GO" id="GO:0097550">
    <property type="term" value="C:transcription preinitiation complex"/>
    <property type="evidence" value="ECO:0007669"/>
    <property type="project" value="TreeGrafter"/>
</dbReference>
<evidence type="ECO:0000313" key="11">
    <source>
        <dbReference type="EMBL" id="CAA7265430.1"/>
    </source>
</evidence>
<evidence type="ECO:0000256" key="9">
    <source>
        <dbReference type="SAM" id="MobiDB-lite"/>
    </source>
</evidence>
<dbReference type="InterPro" id="IPR000812">
    <property type="entry name" value="TFIIB"/>
</dbReference>
<evidence type="ECO:0000256" key="4">
    <source>
        <dbReference type="ARBA" id="ARBA00022771"/>
    </source>
</evidence>
<dbReference type="OrthoDB" id="2527864at2759"/>